<protein>
    <recommendedName>
        <fullName evidence="2">FAD-binding domain-containing protein</fullName>
    </recommendedName>
</protein>
<dbReference type="InterPro" id="IPR036188">
    <property type="entry name" value="FAD/NAD-bd_sf"/>
</dbReference>
<dbReference type="SUPFAM" id="SSF51905">
    <property type="entry name" value="FAD/NAD(P)-binding domain"/>
    <property type="match status" value="1"/>
</dbReference>
<evidence type="ECO:0008006" key="2">
    <source>
        <dbReference type="Google" id="ProtNLM"/>
    </source>
</evidence>
<sequence>MPAKKKIFASVGETEITRAIVDEFTKQFHEYVESDCLIVGGGPSGLMLGAEVAKKGKKVLIVERIDRFTPYKVPSPYEIKLEFYEAGSAEKAAKISGVNRLDDRTIQLNGDDLSLLWKRFTSKYQ</sequence>
<evidence type="ECO:0000313" key="1">
    <source>
        <dbReference type="EMBL" id="GAH21380.1"/>
    </source>
</evidence>
<reference evidence="1" key="1">
    <citation type="journal article" date="2014" name="Front. Microbiol.">
        <title>High frequency of phylogenetically diverse reductive dehalogenase-homologous genes in deep subseafloor sedimentary metagenomes.</title>
        <authorList>
            <person name="Kawai M."/>
            <person name="Futagami T."/>
            <person name="Toyoda A."/>
            <person name="Takaki Y."/>
            <person name="Nishi S."/>
            <person name="Hori S."/>
            <person name="Arai W."/>
            <person name="Tsubouchi T."/>
            <person name="Morono Y."/>
            <person name="Uchiyama I."/>
            <person name="Ito T."/>
            <person name="Fujiyama A."/>
            <person name="Inagaki F."/>
            <person name="Takami H."/>
        </authorList>
    </citation>
    <scope>NUCLEOTIDE SEQUENCE</scope>
    <source>
        <strain evidence="1">Expedition CK06-06</strain>
    </source>
</reference>
<dbReference type="EMBL" id="BARU01001847">
    <property type="protein sequence ID" value="GAH21380.1"/>
    <property type="molecule type" value="Genomic_DNA"/>
</dbReference>
<comment type="caution">
    <text evidence="1">The sequence shown here is derived from an EMBL/GenBank/DDBJ whole genome shotgun (WGS) entry which is preliminary data.</text>
</comment>
<organism evidence="1">
    <name type="scientific">marine sediment metagenome</name>
    <dbReference type="NCBI Taxonomy" id="412755"/>
    <lineage>
        <taxon>unclassified sequences</taxon>
        <taxon>metagenomes</taxon>
        <taxon>ecological metagenomes</taxon>
    </lineage>
</organism>
<accession>X1EM04</accession>
<proteinExistence type="predicted"/>
<dbReference type="AlphaFoldDB" id="X1EM04"/>
<dbReference type="Gene3D" id="3.50.50.60">
    <property type="entry name" value="FAD/NAD(P)-binding domain"/>
    <property type="match status" value="1"/>
</dbReference>
<name>X1EM04_9ZZZZ</name>
<dbReference type="Pfam" id="PF01946">
    <property type="entry name" value="Thi4"/>
    <property type="match status" value="1"/>
</dbReference>
<gene>
    <name evidence="1" type="ORF">S03H2_04612</name>
</gene>